<sequence>MIIFVTGVTSGFGEAITKKFIANGHIVIGTGRRETRLKKLHQQLGKNFHPILLDIMDKQAINDVVNNLNFKKVDVLVNNAGLALGLDTAETANTDDWDIMIDTNVKGLVHMTRAILPAMVAANHGHIINIGSIAANWPYKGGNVYGATKAFVKQFSLNLRADLQGKKIRVTDIEPGLVSGTEFSNIRFKGDAKKVSETYKGANALTAEDIAEAVLWVSTLPAHVNINILEMMPVCQSFAGLSIDREFYNDNC</sequence>
<dbReference type="PRINTS" id="PR00081">
    <property type="entry name" value="GDHRDH"/>
</dbReference>
<dbReference type="SUPFAM" id="SSF51735">
    <property type="entry name" value="NAD(P)-binding Rossmann-fold domains"/>
    <property type="match status" value="1"/>
</dbReference>
<comment type="similarity">
    <text evidence="1 3">Belongs to the short-chain dehydrogenases/reductases (SDR) family.</text>
</comment>
<accession>A0ABY8P217</accession>
<evidence type="ECO:0000313" key="4">
    <source>
        <dbReference type="EMBL" id="WGO82429.1"/>
    </source>
</evidence>
<evidence type="ECO:0000313" key="5">
    <source>
        <dbReference type="Proteomes" id="UP001231859"/>
    </source>
</evidence>
<dbReference type="InterPro" id="IPR036291">
    <property type="entry name" value="NAD(P)-bd_dom_sf"/>
</dbReference>
<dbReference type="InterPro" id="IPR020904">
    <property type="entry name" value="Sc_DH/Rdtase_CS"/>
</dbReference>
<dbReference type="PRINTS" id="PR00080">
    <property type="entry name" value="SDRFAMILY"/>
</dbReference>
<dbReference type="NCBIfam" id="NF007829">
    <property type="entry name" value="PRK10538.1"/>
    <property type="match status" value="1"/>
</dbReference>
<protein>
    <submittedName>
        <fullName evidence="4">Bifunctional NADP-dependent 3-hydroxy acid dehydrogenase/3-hydroxypropionate dehydrogenase YdfG</fullName>
        <ecNumber evidence="4">1.1.1.298</ecNumber>
        <ecNumber evidence="4">1.1.1.381</ecNumber>
    </submittedName>
</protein>
<dbReference type="PANTHER" id="PTHR42901">
    <property type="entry name" value="ALCOHOL DEHYDROGENASE"/>
    <property type="match status" value="1"/>
</dbReference>
<evidence type="ECO:0000256" key="1">
    <source>
        <dbReference type="ARBA" id="ARBA00006484"/>
    </source>
</evidence>
<proteinExistence type="inferred from homology"/>
<keyword evidence="2 4" id="KW-0560">Oxidoreductase</keyword>
<evidence type="ECO:0000256" key="2">
    <source>
        <dbReference type="ARBA" id="ARBA00023002"/>
    </source>
</evidence>
<dbReference type="Gene3D" id="3.40.50.720">
    <property type="entry name" value="NAD(P)-binding Rossmann-like Domain"/>
    <property type="match status" value="1"/>
</dbReference>
<dbReference type="InterPro" id="IPR002347">
    <property type="entry name" value="SDR_fam"/>
</dbReference>
<dbReference type="Pfam" id="PF00106">
    <property type="entry name" value="adh_short"/>
    <property type="match status" value="1"/>
</dbReference>
<evidence type="ECO:0000256" key="3">
    <source>
        <dbReference type="RuleBase" id="RU000363"/>
    </source>
</evidence>
<gene>
    <name evidence="4" type="primary">ydfG</name>
    <name evidence="4" type="ORF">QG404_08465</name>
</gene>
<name>A0ABY8P217_9GAMM</name>
<dbReference type="Proteomes" id="UP001231859">
    <property type="component" value="Chromosome"/>
</dbReference>
<dbReference type="EC" id="1.1.1.298" evidence="4"/>
<dbReference type="EC" id="1.1.1.381" evidence="4"/>
<keyword evidence="5" id="KW-1185">Reference proteome</keyword>
<dbReference type="GO" id="GO:0035527">
    <property type="term" value="F:3-hydroxypropionate dehydrogenase (NADP+) activity"/>
    <property type="evidence" value="ECO:0007669"/>
    <property type="project" value="UniProtKB-EC"/>
</dbReference>
<dbReference type="PANTHER" id="PTHR42901:SF1">
    <property type="entry name" value="ALCOHOL DEHYDROGENASE"/>
    <property type="match status" value="1"/>
</dbReference>
<dbReference type="PROSITE" id="PS00061">
    <property type="entry name" value="ADH_SHORT"/>
    <property type="match status" value="1"/>
</dbReference>
<reference evidence="4 5" key="1">
    <citation type="submission" date="2023-04" db="EMBL/GenBank/DDBJ databases">
        <title>Genome dynamics across the evolutionary transition to endosymbiosis.</title>
        <authorList>
            <person name="Siozios S."/>
            <person name="Nadal-Jimenez P."/>
            <person name="Azagi T."/>
            <person name="Sprong H."/>
            <person name="Frost C.L."/>
            <person name="Parratt S.R."/>
            <person name="Taylor G."/>
            <person name="Brettell L."/>
            <person name="Lew K.C."/>
            <person name="Croft L."/>
            <person name="King K.C."/>
            <person name="Brockhurst M.A."/>
            <person name="Hypsa V."/>
            <person name="Novakova E."/>
            <person name="Darby A.C."/>
            <person name="Hurst G.D.D."/>
        </authorList>
    </citation>
    <scope>NUCLEOTIDE SEQUENCE [LARGE SCALE GENOMIC DNA]</scope>
    <source>
        <strain evidence="5">aApi_AU</strain>
    </source>
</reference>
<dbReference type="EMBL" id="CP123759">
    <property type="protein sequence ID" value="WGO82429.1"/>
    <property type="molecule type" value="Genomic_DNA"/>
</dbReference>
<dbReference type="RefSeq" id="WP_280937149.1">
    <property type="nucleotide sequence ID" value="NZ_CP123759.1"/>
</dbReference>
<organism evidence="4 5">
    <name type="scientific">Arsenophonus apicola</name>
    <dbReference type="NCBI Taxonomy" id="2879119"/>
    <lineage>
        <taxon>Bacteria</taxon>
        <taxon>Pseudomonadati</taxon>
        <taxon>Pseudomonadota</taxon>
        <taxon>Gammaproteobacteria</taxon>
        <taxon>Enterobacterales</taxon>
        <taxon>Morganellaceae</taxon>
        <taxon>Arsenophonus</taxon>
    </lineage>
</organism>